<keyword evidence="2" id="KW-1185">Reference proteome</keyword>
<dbReference type="Proteomes" id="UP000585474">
    <property type="component" value="Unassembled WGS sequence"/>
</dbReference>
<protein>
    <submittedName>
        <fullName evidence="1">Molecular chaperone Hsp40/DnaJ family protein</fullName>
    </submittedName>
</protein>
<comment type="caution">
    <text evidence="1">The sequence shown here is derived from an EMBL/GenBank/DDBJ whole genome shotgun (WGS) entry which is preliminary data.</text>
</comment>
<name>A0A7J0EUM5_9ERIC</name>
<reference evidence="1 2" key="1">
    <citation type="submission" date="2019-07" db="EMBL/GenBank/DDBJ databases">
        <title>De Novo Assembly of kiwifruit Actinidia rufa.</title>
        <authorList>
            <person name="Sugita-Konishi S."/>
            <person name="Sato K."/>
            <person name="Mori E."/>
            <person name="Abe Y."/>
            <person name="Kisaki G."/>
            <person name="Hamano K."/>
            <person name="Suezawa K."/>
            <person name="Otani M."/>
            <person name="Fukuda T."/>
            <person name="Manabe T."/>
            <person name="Gomi K."/>
            <person name="Tabuchi M."/>
            <person name="Akimitsu K."/>
            <person name="Kataoka I."/>
        </authorList>
    </citation>
    <scope>NUCLEOTIDE SEQUENCE [LARGE SCALE GENOMIC DNA]</scope>
    <source>
        <strain evidence="2">cv. Fuchu</strain>
    </source>
</reference>
<sequence length="119" mass="13411">MESEWFYGPWDMAGKRNLLITLSVSSKIRASASPSSTMFSQGSLYARFNMVPSRNPYRHRGARFIVRAESDYYSVLGVSKNASKPEIKSGEYTLGCRPILDFLTISGYSSFLWDVNCVC</sequence>
<accession>A0A7J0EUM5</accession>
<dbReference type="SUPFAM" id="SSF46565">
    <property type="entry name" value="Chaperone J-domain"/>
    <property type="match status" value="1"/>
</dbReference>
<dbReference type="AlphaFoldDB" id="A0A7J0EUM5"/>
<proteinExistence type="predicted"/>
<dbReference type="OrthoDB" id="1733141at2759"/>
<gene>
    <name evidence="1" type="ORF">Acr_07g0002690</name>
</gene>
<dbReference type="EMBL" id="BJWL01000007">
    <property type="protein sequence ID" value="GFY90072.1"/>
    <property type="molecule type" value="Genomic_DNA"/>
</dbReference>
<evidence type="ECO:0000313" key="2">
    <source>
        <dbReference type="Proteomes" id="UP000585474"/>
    </source>
</evidence>
<dbReference type="InterPro" id="IPR036869">
    <property type="entry name" value="J_dom_sf"/>
</dbReference>
<organism evidence="1 2">
    <name type="scientific">Actinidia rufa</name>
    <dbReference type="NCBI Taxonomy" id="165716"/>
    <lineage>
        <taxon>Eukaryota</taxon>
        <taxon>Viridiplantae</taxon>
        <taxon>Streptophyta</taxon>
        <taxon>Embryophyta</taxon>
        <taxon>Tracheophyta</taxon>
        <taxon>Spermatophyta</taxon>
        <taxon>Magnoliopsida</taxon>
        <taxon>eudicotyledons</taxon>
        <taxon>Gunneridae</taxon>
        <taxon>Pentapetalae</taxon>
        <taxon>asterids</taxon>
        <taxon>Ericales</taxon>
        <taxon>Actinidiaceae</taxon>
        <taxon>Actinidia</taxon>
    </lineage>
</organism>
<evidence type="ECO:0000313" key="1">
    <source>
        <dbReference type="EMBL" id="GFY90072.1"/>
    </source>
</evidence>